<reference evidence="2 3" key="1">
    <citation type="submission" date="2020-09" db="EMBL/GenBank/DDBJ databases">
        <title>De no assembly of potato wild relative species, Solanum commersonii.</title>
        <authorList>
            <person name="Cho K."/>
        </authorList>
    </citation>
    <scope>NUCLEOTIDE SEQUENCE [LARGE SCALE GENOMIC DNA]</scope>
    <source>
        <strain evidence="2">LZ3.2</strain>
        <tissue evidence="2">Leaf</tissue>
    </source>
</reference>
<keyword evidence="3" id="KW-1185">Reference proteome</keyword>
<dbReference type="EMBL" id="JACXVP010000002">
    <property type="protein sequence ID" value="KAG5619655.1"/>
    <property type="molecule type" value="Genomic_DNA"/>
</dbReference>
<feature type="compositionally biased region" description="Polar residues" evidence="1">
    <location>
        <begin position="57"/>
        <end position="79"/>
    </location>
</feature>
<proteinExistence type="predicted"/>
<name>A0A9J6A6H0_SOLCO</name>
<protein>
    <submittedName>
        <fullName evidence="2">Uncharacterized protein</fullName>
    </submittedName>
</protein>
<feature type="compositionally biased region" description="Basic and acidic residues" evidence="1">
    <location>
        <begin position="32"/>
        <end position="47"/>
    </location>
</feature>
<evidence type="ECO:0000313" key="2">
    <source>
        <dbReference type="EMBL" id="KAG5619655.1"/>
    </source>
</evidence>
<accession>A0A9J6A6H0</accession>
<gene>
    <name evidence="2" type="ORF">H5410_004873</name>
</gene>
<sequence length="161" mass="17691">MNTNEFTHVNETSFSRSGPIEINSDTPIIPKEVYERHYGNYQENEKVEIDEEDLDDTPTSPDFNSTEVPPQEDNPSVGTSRPLIVPTRARCVIPFIPSRSIPVRSGSIPVYSGKGRNRVSVPVIPVQFIPVLVNKPVNPSRSGPVPVHSGPVISFRSGAQS</sequence>
<evidence type="ECO:0000313" key="3">
    <source>
        <dbReference type="Proteomes" id="UP000824120"/>
    </source>
</evidence>
<feature type="compositionally biased region" description="Polar residues" evidence="1">
    <location>
        <begin position="1"/>
        <end position="16"/>
    </location>
</feature>
<organism evidence="2 3">
    <name type="scientific">Solanum commersonii</name>
    <name type="common">Commerson's wild potato</name>
    <name type="synonym">Commerson's nightshade</name>
    <dbReference type="NCBI Taxonomy" id="4109"/>
    <lineage>
        <taxon>Eukaryota</taxon>
        <taxon>Viridiplantae</taxon>
        <taxon>Streptophyta</taxon>
        <taxon>Embryophyta</taxon>
        <taxon>Tracheophyta</taxon>
        <taxon>Spermatophyta</taxon>
        <taxon>Magnoliopsida</taxon>
        <taxon>eudicotyledons</taxon>
        <taxon>Gunneridae</taxon>
        <taxon>Pentapetalae</taxon>
        <taxon>asterids</taxon>
        <taxon>lamiids</taxon>
        <taxon>Solanales</taxon>
        <taxon>Solanaceae</taxon>
        <taxon>Solanoideae</taxon>
        <taxon>Solaneae</taxon>
        <taxon>Solanum</taxon>
    </lineage>
</organism>
<feature type="region of interest" description="Disordered" evidence="1">
    <location>
        <begin position="139"/>
        <end position="161"/>
    </location>
</feature>
<comment type="caution">
    <text evidence="2">The sequence shown here is derived from an EMBL/GenBank/DDBJ whole genome shotgun (WGS) entry which is preliminary data.</text>
</comment>
<dbReference type="AlphaFoldDB" id="A0A9J6A6H0"/>
<dbReference type="Proteomes" id="UP000824120">
    <property type="component" value="Chromosome 2"/>
</dbReference>
<evidence type="ECO:0000256" key="1">
    <source>
        <dbReference type="SAM" id="MobiDB-lite"/>
    </source>
</evidence>
<feature type="region of interest" description="Disordered" evidence="1">
    <location>
        <begin position="1"/>
        <end position="82"/>
    </location>
</feature>